<keyword evidence="2" id="KW-0433">Leucine-rich repeat</keyword>
<organism evidence="12 13">
    <name type="scientific">Seminavis robusta</name>
    <dbReference type="NCBI Taxonomy" id="568900"/>
    <lineage>
        <taxon>Eukaryota</taxon>
        <taxon>Sar</taxon>
        <taxon>Stramenopiles</taxon>
        <taxon>Ochrophyta</taxon>
        <taxon>Bacillariophyta</taxon>
        <taxon>Bacillariophyceae</taxon>
        <taxon>Bacillariophycidae</taxon>
        <taxon>Naviculales</taxon>
        <taxon>Naviculaceae</taxon>
        <taxon>Seminavis</taxon>
    </lineage>
</organism>
<keyword evidence="3 11" id="KW-0812">Transmembrane</keyword>
<evidence type="ECO:0000256" key="4">
    <source>
        <dbReference type="ARBA" id="ARBA00022729"/>
    </source>
</evidence>
<evidence type="ECO:0000256" key="6">
    <source>
        <dbReference type="ARBA" id="ARBA00022989"/>
    </source>
</evidence>
<dbReference type="Proteomes" id="UP001153069">
    <property type="component" value="Unassembled WGS sequence"/>
</dbReference>
<evidence type="ECO:0000313" key="12">
    <source>
        <dbReference type="EMBL" id="CAB9513533.1"/>
    </source>
</evidence>
<dbReference type="InterPro" id="IPR032675">
    <property type="entry name" value="LRR_dom_sf"/>
</dbReference>
<evidence type="ECO:0000256" key="8">
    <source>
        <dbReference type="ARBA" id="ARBA00023170"/>
    </source>
</evidence>
<keyword evidence="6 11" id="KW-1133">Transmembrane helix</keyword>
<dbReference type="GO" id="GO:0016020">
    <property type="term" value="C:membrane"/>
    <property type="evidence" value="ECO:0007669"/>
    <property type="project" value="UniProtKB-SubCell"/>
</dbReference>
<dbReference type="SUPFAM" id="SSF52047">
    <property type="entry name" value="RNI-like"/>
    <property type="match status" value="1"/>
</dbReference>
<accession>A0A9N8HFW7</accession>
<gene>
    <name evidence="12" type="ORF">SEMRO_598_G172950.1</name>
</gene>
<keyword evidence="9" id="KW-0325">Glycoprotein</keyword>
<sequence length="600" mass="65940">MAEEAKAQKGADPNAECRDSCIAASESKESREPDLVDDISNATTTTAHGEYPKDVAMAPPPDKGKGTINPSSKSDMKLPSRMGPTDGSGFFHQDIQELPETPIRQRSAASSIPGAHAVVTHRPFYTTSPSSDIIMTTTSNQAALSQSAAPESQPIEVLEAHVVSDHDDNDDNFYRNNDAESNNIQPNDLNDGLEQTDEVLEGTILTKNPAPKEEEETEEKKVVLWFLATCAIGALVLMLVFLLGPTTESADDNLSESMMTSSSTVVAAPLHYPPFIDGLPQMVTTAMEEDLTSSFRRANNWMWNDPHLDTYTPQRQLQRFFLAVMYYATNGDSWIRNDDWLSYDISECEWYSQSTYEEGISKYYEPHVCDDNKNQQGDEPNNNRVVINLSLASNNLTGSFPIWHAAFIPGLRILDLGHNHIQGLLPIIAATPDLEIFVISNNDFEGAARMSHIGGVFESLKVLRLDGTKIRGHNGGAMIYILPRDLEVYNFTGIPFDGIIWPQYGMLQQMEYLGLGHSDAVGTIATELGLVTALVGLDMSSLPHVYGTIPSEFGQLTNLQLLDLSDTPITGTIPEHLCTRVKEGLLSIPANCSLLHCCDE</sequence>
<dbReference type="PANTHER" id="PTHR27000">
    <property type="entry name" value="LEUCINE-RICH REPEAT RECEPTOR-LIKE PROTEIN KINASE FAMILY PROTEIN-RELATED"/>
    <property type="match status" value="1"/>
</dbReference>
<feature type="compositionally biased region" description="Basic and acidic residues" evidence="10">
    <location>
        <begin position="1"/>
        <end position="19"/>
    </location>
</feature>
<keyword evidence="4" id="KW-0732">Signal</keyword>
<keyword evidence="5" id="KW-0677">Repeat</keyword>
<protein>
    <submittedName>
        <fullName evidence="12">Leucine Rich Repeat</fullName>
    </submittedName>
</protein>
<evidence type="ECO:0000256" key="10">
    <source>
        <dbReference type="SAM" id="MobiDB-lite"/>
    </source>
</evidence>
<name>A0A9N8HFW7_9STRA</name>
<evidence type="ECO:0000256" key="7">
    <source>
        <dbReference type="ARBA" id="ARBA00023136"/>
    </source>
</evidence>
<feature type="region of interest" description="Disordered" evidence="10">
    <location>
        <begin position="166"/>
        <end position="192"/>
    </location>
</feature>
<evidence type="ECO:0000256" key="1">
    <source>
        <dbReference type="ARBA" id="ARBA00004167"/>
    </source>
</evidence>
<feature type="region of interest" description="Disordered" evidence="10">
    <location>
        <begin position="1"/>
        <end position="88"/>
    </location>
</feature>
<dbReference type="Gene3D" id="3.80.10.10">
    <property type="entry name" value="Ribonuclease Inhibitor"/>
    <property type="match status" value="1"/>
</dbReference>
<evidence type="ECO:0000256" key="9">
    <source>
        <dbReference type="ARBA" id="ARBA00023180"/>
    </source>
</evidence>
<comment type="caution">
    <text evidence="12">The sequence shown here is derived from an EMBL/GenBank/DDBJ whole genome shotgun (WGS) entry which is preliminary data.</text>
</comment>
<reference evidence="12" key="1">
    <citation type="submission" date="2020-06" db="EMBL/GenBank/DDBJ databases">
        <authorList>
            <consortium name="Plant Systems Biology data submission"/>
        </authorList>
    </citation>
    <scope>NUCLEOTIDE SEQUENCE</scope>
    <source>
        <strain evidence="12">D6</strain>
    </source>
</reference>
<keyword evidence="8" id="KW-0675">Receptor</keyword>
<proteinExistence type="predicted"/>
<dbReference type="OrthoDB" id="40427at2759"/>
<evidence type="ECO:0000256" key="11">
    <source>
        <dbReference type="SAM" id="Phobius"/>
    </source>
</evidence>
<dbReference type="InterPro" id="IPR001611">
    <property type="entry name" value="Leu-rich_rpt"/>
</dbReference>
<dbReference type="PANTHER" id="PTHR27000:SF642">
    <property type="entry name" value="INACTIVE LEUCINE-RICH REPEAT RECEPTOR KINASE XIAO-RELATED"/>
    <property type="match status" value="1"/>
</dbReference>
<evidence type="ECO:0000256" key="3">
    <source>
        <dbReference type="ARBA" id="ARBA00022692"/>
    </source>
</evidence>
<dbReference type="EMBL" id="CAICTM010000597">
    <property type="protein sequence ID" value="CAB9513533.1"/>
    <property type="molecule type" value="Genomic_DNA"/>
</dbReference>
<dbReference type="AlphaFoldDB" id="A0A9N8HFW7"/>
<evidence type="ECO:0000256" key="2">
    <source>
        <dbReference type="ARBA" id="ARBA00022614"/>
    </source>
</evidence>
<dbReference type="Pfam" id="PF00560">
    <property type="entry name" value="LRR_1"/>
    <property type="match status" value="1"/>
</dbReference>
<feature type="transmembrane region" description="Helical" evidence="11">
    <location>
        <begin position="222"/>
        <end position="244"/>
    </location>
</feature>
<comment type="subcellular location">
    <subcellularLocation>
        <location evidence="1">Membrane</location>
        <topology evidence="1">Single-pass membrane protein</topology>
    </subcellularLocation>
</comment>
<keyword evidence="13" id="KW-1185">Reference proteome</keyword>
<evidence type="ECO:0000313" key="13">
    <source>
        <dbReference type="Proteomes" id="UP001153069"/>
    </source>
</evidence>
<feature type="compositionally biased region" description="Polar residues" evidence="10">
    <location>
        <begin position="179"/>
        <end position="188"/>
    </location>
</feature>
<keyword evidence="7 11" id="KW-0472">Membrane</keyword>
<evidence type="ECO:0000256" key="5">
    <source>
        <dbReference type="ARBA" id="ARBA00022737"/>
    </source>
</evidence>